<dbReference type="InterPro" id="IPR050467">
    <property type="entry name" value="LRFN"/>
</dbReference>
<evidence type="ECO:0000259" key="8">
    <source>
        <dbReference type="PROSITE" id="PS50835"/>
    </source>
</evidence>
<dbReference type="InterPro" id="IPR032675">
    <property type="entry name" value="LRR_dom_sf"/>
</dbReference>
<dbReference type="VEuPathDB" id="VectorBase:CSON009325"/>
<reference evidence="10" key="2">
    <citation type="submission" date="2018-07" db="EMBL/GenBank/DDBJ databases">
        <authorList>
            <person name="Quirk P.G."/>
            <person name="Krulwich T.A."/>
        </authorList>
    </citation>
    <scope>NUCLEOTIDE SEQUENCE</scope>
</reference>
<dbReference type="OMA" id="WLMQRNI"/>
<dbReference type="GO" id="GO:0071944">
    <property type="term" value="C:cell periphery"/>
    <property type="evidence" value="ECO:0007669"/>
    <property type="project" value="UniProtKB-ARBA"/>
</dbReference>
<evidence type="ECO:0000256" key="4">
    <source>
        <dbReference type="ARBA" id="ARBA00023157"/>
    </source>
</evidence>
<feature type="domain" description="Ig-like" evidence="8">
    <location>
        <begin position="292"/>
        <end position="387"/>
    </location>
</feature>
<keyword evidence="1" id="KW-0433">Leucine-rich repeat</keyword>
<proteinExistence type="predicted"/>
<dbReference type="Gene3D" id="3.80.10.10">
    <property type="entry name" value="Ribonuclease Inhibitor"/>
    <property type="match status" value="2"/>
</dbReference>
<dbReference type="EMBL" id="UFQT01000368">
    <property type="protein sequence ID" value="SSX23596.1"/>
    <property type="molecule type" value="Genomic_DNA"/>
</dbReference>
<dbReference type="InterPro" id="IPR001611">
    <property type="entry name" value="Leu-rich_rpt"/>
</dbReference>
<evidence type="ECO:0000256" key="3">
    <source>
        <dbReference type="ARBA" id="ARBA00022737"/>
    </source>
</evidence>
<dbReference type="SMART" id="SM00082">
    <property type="entry name" value="LRRCT"/>
    <property type="match status" value="1"/>
</dbReference>
<dbReference type="SMART" id="SM00408">
    <property type="entry name" value="IGc2"/>
    <property type="match status" value="1"/>
</dbReference>
<dbReference type="PROSITE" id="PS50835">
    <property type="entry name" value="IG_LIKE"/>
    <property type="match status" value="1"/>
</dbReference>
<evidence type="ECO:0000313" key="10">
    <source>
        <dbReference type="EMBL" id="SSX23596.1"/>
    </source>
</evidence>
<name>A0A336LZT5_CULSO</name>
<dbReference type="SUPFAM" id="SSF52058">
    <property type="entry name" value="L domain-like"/>
    <property type="match status" value="1"/>
</dbReference>
<protein>
    <submittedName>
        <fullName evidence="10">CSON009325 protein</fullName>
    </submittedName>
</protein>
<dbReference type="PANTHER" id="PTHR45842:SF12">
    <property type="entry name" value="KEKKON 5, ISOFORM A"/>
    <property type="match status" value="1"/>
</dbReference>
<dbReference type="InterPro" id="IPR013098">
    <property type="entry name" value="Ig_I-set"/>
</dbReference>
<gene>
    <name evidence="10" type="primary">CSON009325</name>
</gene>
<dbReference type="EMBL" id="UFQS01000368">
    <property type="protein sequence ID" value="SSX03230.1"/>
    <property type="molecule type" value="Genomic_DNA"/>
</dbReference>
<reference evidence="9" key="1">
    <citation type="submission" date="2018-04" db="EMBL/GenBank/DDBJ databases">
        <authorList>
            <person name="Go L.Y."/>
            <person name="Mitchell J.A."/>
        </authorList>
    </citation>
    <scope>NUCLEOTIDE SEQUENCE</scope>
    <source>
        <tissue evidence="9">Whole organism</tissue>
    </source>
</reference>
<keyword evidence="7" id="KW-1133">Transmembrane helix</keyword>
<dbReference type="SMART" id="SM00409">
    <property type="entry name" value="IG"/>
    <property type="match status" value="1"/>
</dbReference>
<accession>A0A336LZT5</accession>
<evidence type="ECO:0000256" key="6">
    <source>
        <dbReference type="SAM" id="MobiDB-lite"/>
    </source>
</evidence>
<dbReference type="AlphaFoldDB" id="A0A336LZT5"/>
<dbReference type="InterPro" id="IPR007110">
    <property type="entry name" value="Ig-like_dom"/>
</dbReference>
<dbReference type="InterPro" id="IPR000483">
    <property type="entry name" value="Cys-rich_flank_reg_C"/>
</dbReference>
<dbReference type="InterPro" id="IPR003598">
    <property type="entry name" value="Ig_sub2"/>
</dbReference>
<dbReference type="Pfam" id="PF13855">
    <property type="entry name" value="LRR_8"/>
    <property type="match status" value="2"/>
</dbReference>
<keyword evidence="4" id="KW-1015">Disulfide bond</keyword>
<evidence type="ECO:0000256" key="5">
    <source>
        <dbReference type="ARBA" id="ARBA00023180"/>
    </source>
</evidence>
<dbReference type="PANTHER" id="PTHR45842">
    <property type="entry name" value="SYNAPTIC ADHESION-LIKE MOLECULE SALM"/>
    <property type="match status" value="1"/>
</dbReference>
<keyword evidence="7" id="KW-0812">Transmembrane</keyword>
<dbReference type="FunFam" id="3.80.10.10:FF:000082">
    <property type="entry name" value="Leucine-rich repeat-containing 24"/>
    <property type="match status" value="1"/>
</dbReference>
<dbReference type="InterPro" id="IPR003599">
    <property type="entry name" value="Ig_sub"/>
</dbReference>
<dbReference type="Pfam" id="PF07679">
    <property type="entry name" value="I-set"/>
    <property type="match status" value="1"/>
</dbReference>
<dbReference type="SUPFAM" id="SSF48726">
    <property type="entry name" value="Immunoglobulin"/>
    <property type="match status" value="1"/>
</dbReference>
<keyword evidence="2" id="KW-0732">Signal</keyword>
<sequence length="773" mass="84516">MSPLSVKYLIKSIKFRNKAGVMYSGDVKLTQLLLASLLIFSCLVQFSLASGLCPSMCACKWKGGKETAECIERSLISIPENIDPDTQVLDISNNNLQILPREIFRRSDLLNLQKIYLRDCRLGQIDRAAFAGLTNLVELDLSHNLLTSIPTNSLSELPSLRDLILTGNSIQKIDERAFAPVPQLVKLDLSNCGIQTITPKAFEGLEALHTLKLNGNKLSDLRAKTIETLAKLRGIELHDNPWVCDCRLRAAKIWLTDNNIPFTVSPVCAGGPERVIHHNFVELDVDEFACKPEMGVMSRIVEASAGENASITCRAAGIPAPRISWYWNGRALVNNTMHNAHQRVHIYEHGVSEKKSTLVLTNAQETDSSEFYCVAENPAGSTEANFTLHVSLRAVGIRTLGEKQIAGLSAALVILIFFILLITGFLLVRLRRIPISESKTPGQIEANRSVNSSNIISNRKCGSPVNQSNASSLEHKINENKTGTNPIQKPPRLTDMPYSTNNYDGNGSVILSSTNSKSGFDSPTASGNNPDLINDTKVTGSCTDLAGTNNLLLANSQATTKQMANLLAEMQTQHQHLQQSLLHQQMESCSGEYSRAGGCESLYPSGLWNDTGVSRDDPNLTNLLLNAHQMNGYTNSCYSTDKIMNNYQDEDASNVNLSTTTADYLSKTFPRSHLGSNNNSLLTNSYHQTLNNSSSGGYPIDYGLPIVPGAEQRGSHNNNMMNNSTPPMNAKTLRVWQKGGVPVLPPVTALKRALTNSRNSPDEGYQEGCGTDV</sequence>
<evidence type="ECO:0000313" key="9">
    <source>
        <dbReference type="EMBL" id="SSX03230.1"/>
    </source>
</evidence>
<organism evidence="10">
    <name type="scientific">Culicoides sonorensis</name>
    <name type="common">Biting midge</name>
    <dbReference type="NCBI Taxonomy" id="179676"/>
    <lineage>
        <taxon>Eukaryota</taxon>
        <taxon>Metazoa</taxon>
        <taxon>Ecdysozoa</taxon>
        <taxon>Arthropoda</taxon>
        <taxon>Hexapoda</taxon>
        <taxon>Insecta</taxon>
        <taxon>Pterygota</taxon>
        <taxon>Neoptera</taxon>
        <taxon>Endopterygota</taxon>
        <taxon>Diptera</taxon>
        <taxon>Nematocera</taxon>
        <taxon>Chironomoidea</taxon>
        <taxon>Ceratopogonidae</taxon>
        <taxon>Ceratopogoninae</taxon>
        <taxon>Culicoides</taxon>
        <taxon>Monoculicoides</taxon>
    </lineage>
</organism>
<keyword evidence="5" id="KW-0325">Glycoprotein</keyword>
<dbReference type="InterPro" id="IPR036179">
    <property type="entry name" value="Ig-like_dom_sf"/>
</dbReference>
<evidence type="ECO:0000256" key="2">
    <source>
        <dbReference type="ARBA" id="ARBA00022729"/>
    </source>
</evidence>
<evidence type="ECO:0000256" key="7">
    <source>
        <dbReference type="SAM" id="Phobius"/>
    </source>
</evidence>
<keyword evidence="3" id="KW-0677">Repeat</keyword>
<feature type="region of interest" description="Disordered" evidence="6">
    <location>
        <begin position="455"/>
        <end position="500"/>
    </location>
</feature>
<dbReference type="PROSITE" id="PS51450">
    <property type="entry name" value="LRR"/>
    <property type="match status" value="1"/>
</dbReference>
<dbReference type="InterPro" id="IPR003591">
    <property type="entry name" value="Leu-rich_rpt_typical-subtyp"/>
</dbReference>
<keyword evidence="7" id="KW-0472">Membrane</keyword>
<feature type="transmembrane region" description="Helical" evidence="7">
    <location>
        <begin position="405"/>
        <end position="428"/>
    </location>
</feature>
<dbReference type="Gene3D" id="2.60.40.10">
    <property type="entry name" value="Immunoglobulins"/>
    <property type="match status" value="1"/>
</dbReference>
<dbReference type="SMART" id="SM00369">
    <property type="entry name" value="LRR_TYP"/>
    <property type="match status" value="6"/>
</dbReference>
<dbReference type="InterPro" id="IPR013783">
    <property type="entry name" value="Ig-like_fold"/>
</dbReference>
<evidence type="ECO:0000256" key="1">
    <source>
        <dbReference type="ARBA" id="ARBA00022614"/>
    </source>
</evidence>